<dbReference type="GO" id="GO:0003735">
    <property type="term" value="F:structural constituent of ribosome"/>
    <property type="evidence" value="ECO:0007669"/>
    <property type="project" value="InterPro"/>
</dbReference>
<dbReference type="CDD" id="cd01658">
    <property type="entry name" value="Ribosomal_L30"/>
    <property type="match status" value="1"/>
</dbReference>
<keyword evidence="5" id="KW-0496">Mitochondrion</keyword>
<name>A0AA35TQT5_GEOBA</name>
<protein>
    <recommendedName>
        <fullName evidence="7">Large ribosomal subunit protein uL30m</fullName>
    </recommendedName>
    <alternativeName>
        <fullName evidence="8">39S ribosomal protein L30, mitochondrial</fullName>
    </alternativeName>
</protein>
<dbReference type="Proteomes" id="UP001174909">
    <property type="component" value="Unassembled WGS sequence"/>
</dbReference>
<dbReference type="NCBIfam" id="TIGR01308">
    <property type="entry name" value="rpmD_bact"/>
    <property type="match status" value="1"/>
</dbReference>
<evidence type="ECO:0000256" key="8">
    <source>
        <dbReference type="ARBA" id="ARBA00035356"/>
    </source>
</evidence>
<dbReference type="GO" id="GO:0006412">
    <property type="term" value="P:translation"/>
    <property type="evidence" value="ECO:0007669"/>
    <property type="project" value="InterPro"/>
</dbReference>
<dbReference type="PANTHER" id="PTHR15892:SF2">
    <property type="entry name" value="LARGE RIBOSOMAL SUBUNIT PROTEIN UL30M"/>
    <property type="match status" value="1"/>
</dbReference>
<evidence type="ECO:0000256" key="3">
    <source>
        <dbReference type="ARBA" id="ARBA00022946"/>
    </source>
</evidence>
<keyword evidence="6" id="KW-0687">Ribonucleoprotein</keyword>
<accession>A0AA35TQT5</accession>
<evidence type="ECO:0000256" key="9">
    <source>
        <dbReference type="SAM" id="MobiDB-lite"/>
    </source>
</evidence>
<keyword evidence="4 11" id="KW-0689">Ribosomal protein</keyword>
<dbReference type="Pfam" id="PF00327">
    <property type="entry name" value="Ribosomal_L30"/>
    <property type="match status" value="1"/>
</dbReference>
<evidence type="ECO:0000256" key="7">
    <source>
        <dbReference type="ARBA" id="ARBA00035281"/>
    </source>
</evidence>
<evidence type="ECO:0000259" key="10">
    <source>
        <dbReference type="Pfam" id="PF00327"/>
    </source>
</evidence>
<keyword evidence="3" id="KW-0809">Transit peptide</keyword>
<proteinExistence type="inferred from homology"/>
<feature type="region of interest" description="Disordered" evidence="9">
    <location>
        <begin position="74"/>
        <end position="118"/>
    </location>
</feature>
<evidence type="ECO:0000256" key="5">
    <source>
        <dbReference type="ARBA" id="ARBA00023128"/>
    </source>
</evidence>
<evidence type="ECO:0000256" key="1">
    <source>
        <dbReference type="ARBA" id="ARBA00004173"/>
    </source>
</evidence>
<dbReference type="InterPro" id="IPR005996">
    <property type="entry name" value="Ribosomal_uL30_bac-type"/>
</dbReference>
<evidence type="ECO:0000313" key="12">
    <source>
        <dbReference type="Proteomes" id="UP001174909"/>
    </source>
</evidence>
<feature type="domain" description="Large ribosomal subunit protein uL30-like ferredoxin-like fold" evidence="10">
    <location>
        <begin position="12"/>
        <end position="62"/>
    </location>
</feature>
<organism evidence="11 12">
    <name type="scientific">Geodia barretti</name>
    <name type="common">Barrett's horny sponge</name>
    <dbReference type="NCBI Taxonomy" id="519541"/>
    <lineage>
        <taxon>Eukaryota</taxon>
        <taxon>Metazoa</taxon>
        <taxon>Porifera</taxon>
        <taxon>Demospongiae</taxon>
        <taxon>Heteroscleromorpha</taxon>
        <taxon>Tetractinellida</taxon>
        <taxon>Astrophorina</taxon>
        <taxon>Geodiidae</taxon>
        <taxon>Geodia</taxon>
    </lineage>
</organism>
<evidence type="ECO:0000256" key="2">
    <source>
        <dbReference type="ARBA" id="ARBA00007594"/>
    </source>
</evidence>
<comment type="similarity">
    <text evidence="2">Belongs to the universal ribosomal protein uL30 family.</text>
</comment>
<dbReference type="EMBL" id="CASHTH010003979">
    <property type="protein sequence ID" value="CAI8052036.1"/>
    <property type="molecule type" value="Genomic_DNA"/>
</dbReference>
<evidence type="ECO:0000256" key="6">
    <source>
        <dbReference type="ARBA" id="ARBA00023274"/>
    </source>
</evidence>
<sequence length="118" mass="12819">MSAVGKEIPKLLAVTLIRSGISKPYWQKRTLKALGLVKMHKTIVHKNTPSVVGMLSSVKELVHVSPVVLRSDLENSPNRGSFFLDNGEAFVDPSSPENTPGTPERTDSSSHTDNISPL</sequence>
<dbReference type="FunFam" id="3.30.1390.20:FF:000005">
    <property type="entry name" value="39S ribosomal protein L30, mitochondrial"/>
    <property type="match status" value="1"/>
</dbReference>
<gene>
    <name evidence="11" type="ORF">GBAR_LOCUS28480</name>
</gene>
<dbReference type="PANTHER" id="PTHR15892">
    <property type="entry name" value="MITOCHONDRIAL RIBOSOMAL PROTEIN L30"/>
    <property type="match status" value="1"/>
</dbReference>
<dbReference type="AlphaFoldDB" id="A0AA35TQT5"/>
<evidence type="ECO:0000256" key="4">
    <source>
        <dbReference type="ARBA" id="ARBA00022980"/>
    </source>
</evidence>
<dbReference type="InterPro" id="IPR016082">
    <property type="entry name" value="Ribosomal_uL30_ferredoxin-like"/>
</dbReference>
<dbReference type="GO" id="GO:0015934">
    <property type="term" value="C:large ribosomal subunit"/>
    <property type="evidence" value="ECO:0007669"/>
    <property type="project" value="InterPro"/>
</dbReference>
<evidence type="ECO:0000313" key="11">
    <source>
        <dbReference type="EMBL" id="CAI8052036.1"/>
    </source>
</evidence>
<dbReference type="Gene3D" id="3.30.1390.20">
    <property type="entry name" value="Ribosomal protein L30, ferredoxin-like fold domain"/>
    <property type="match status" value="1"/>
</dbReference>
<comment type="caution">
    <text evidence="11">The sequence shown here is derived from an EMBL/GenBank/DDBJ whole genome shotgun (WGS) entry which is preliminary data.</text>
</comment>
<dbReference type="SUPFAM" id="SSF55129">
    <property type="entry name" value="Ribosomal protein L30p/L7e"/>
    <property type="match status" value="1"/>
</dbReference>
<keyword evidence="12" id="KW-1185">Reference proteome</keyword>
<dbReference type="HAMAP" id="MF_01371_B">
    <property type="entry name" value="Ribosomal_uL30_B"/>
    <property type="match status" value="1"/>
</dbReference>
<comment type="subcellular location">
    <subcellularLocation>
        <location evidence="1">Mitochondrion</location>
    </subcellularLocation>
</comment>
<reference evidence="11" key="1">
    <citation type="submission" date="2023-03" db="EMBL/GenBank/DDBJ databases">
        <authorList>
            <person name="Steffen K."/>
            <person name="Cardenas P."/>
        </authorList>
    </citation>
    <scope>NUCLEOTIDE SEQUENCE</scope>
</reference>
<dbReference type="GO" id="GO:0005743">
    <property type="term" value="C:mitochondrial inner membrane"/>
    <property type="evidence" value="ECO:0007669"/>
    <property type="project" value="UniProtKB-ARBA"/>
</dbReference>
<dbReference type="InterPro" id="IPR036919">
    <property type="entry name" value="Ribo_uL30_ferredoxin-like_sf"/>
</dbReference>